<dbReference type="RefSeq" id="WP_344732159.1">
    <property type="nucleotide sequence ID" value="NZ_BAAAZH010000008.1"/>
</dbReference>
<protein>
    <recommendedName>
        <fullName evidence="3">Esterase</fullName>
    </recommendedName>
</protein>
<reference evidence="2" key="1">
    <citation type="journal article" date="2019" name="Int. J. Syst. Evol. Microbiol.">
        <title>The Global Catalogue of Microorganisms (GCM) 10K type strain sequencing project: providing services to taxonomists for standard genome sequencing and annotation.</title>
        <authorList>
            <consortium name="The Broad Institute Genomics Platform"/>
            <consortium name="The Broad Institute Genome Sequencing Center for Infectious Disease"/>
            <person name="Wu L."/>
            <person name="Ma J."/>
        </authorList>
    </citation>
    <scope>NUCLEOTIDE SEQUENCE [LARGE SCALE GENOMIC DNA]</scope>
    <source>
        <strain evidence="2">JCM 16703</strain>
    </source>
</reference>
<dbReference type="Proteomes" id="UP001501495">
    <property type="component" value="Unassembled WGS sequence"/>
</dbReference>
<evidence type="ECO:0000313" key="1">
    <source>
        <dbReference type="EMBL" id="GAA4113152.1"/>
    </source>
</evidence>
<dbReference type="InterPro" id="IPR029058">
    <property type="entry name" value="AB_hydrolase_fold"/>
</dbReference>
<keyword evidence="2" id="KW-1185">Reference proteome</keyword>
<dbReference type="Gene3D" id="3.40.50.1820">
    <property type="entry name" value="alpha/beta hydrolase"/>
    <property type="match status" value="1"/>
</dbReference>
<comment type="caution">
    <text evidence="1">The sequence shown here is derived from an EMBL/GenBank/DDBJ whole genome shotgun (WGS) entry which is preliminary data.</text>
</comment>
<dbReference type="EMBL" id="BAAAZH010000008">
    <property type="protein sequence ID" value="GAA4113152.1"/>
    <property type="molecule type" value="Genomic_DNA"/>
</dbReference>
<gene>
    <name evidence="1" type="ORF">GCM10022215_10130</name>
</gene>
<sequence length="406" mass="44697">MTTHDTRRFDLALPGLVGEGTSLRATLSAMGDETFDVDRYIGSAQGAHFLEHNVLLDHADGLDPAVLAFWAGHGRGIDKRLNDADTDTPWYSYVPVSAREESERRYPLLLQVNRKSDLVAETYGHTFEAAHDEAIVVIPQARAGMPGFVKDFAKPVYGDGPRDLPPTDDLWHVLQRAMEELPVDPARVYVTGFSFPGFRAVGLALRHPETIAAVLLNAHLYPFIWDLPGEELAGRAAEVHLPIVNITGLCDYGHPYPVHHEQFVETNNGHDHDRSAQQALDHANFWFRLNGVRPFALDEALATVGLPDDRAAERTIGVPAARPEDAATIVLDDTPHHVVSLRAADGVPRVRLVAIENCPHWPHGTFARLGWDFVKHFSRDPATGASVWDGVEEPLAGSYAIATPSR</sequence>
<evidence type="ECO:0008006" key="3">
    <source>
        <dbReference type="Google" id="ProtNLM"/>
    </source>
</evidence>
<accession>A0ABP7XE09</accession>
<proteinExistence type="predicted"/>
<organism evidence="1 2">
    <name type="scientific">Nocardioides fonticola</name>
    <dbReference type="NCBI Taxonomy" id="450363"/>
    <lineage>
        <taxon>Bacteria</taxon>
        <taxon>Bacillati</taxon>
        <taxon>Actinomycetota</taxon>
        <taxon>Actinomycetes</taxon>
        <taxon>Propionibacteriales</taxon>
        <taxon>Nocardioidaceae</taxon>
        <taxon>Nocardioides</taxon>
    </lineage>
</organism>
<name>A0ABP7XE09_9ACTN</name>
<dbReference type="SUPFAM" id="SSF53474">
    <property type="entry name" value="alpha/beta-Hydrolases"/>
    <property type="match status" value="1"/>
</dbReference>
<evidence type="ECO:0000313" key="2">
    <source>
        <dbReference type="Proteomes" id="UP001501495"/>
    </source>
</evidence>